<dbReference type="GO" id="GO:0008616">
    <property type="term" value="P:tRNA queuosine(34) biosynthetic process"/>
    <property type="evidence" value="ECO:0007669"/>
    <property type="project" value="UniProtKB-KW"/>
</dbReference>
<dbReference type="InterPro" id="IPR004453">
    <property type="entry name" value="QueG"/>
</dbReference>
<evidence type="ECO:0000256" key="4">
    <source>
        <dbReference type="ARBA" id="ARBA00022723"/>
    </source>
</evidence>
<dbReference type="AlphaFoldDB" id="A0A2A7MEX9"/>
<dbReference type="Proteomes" id="UP000431451">
    <property type="component" value="Unassembled WGS sequence"/>
</dbReference>
<dbReference type="EMBL" id="UWJD01000001">
    <property type="protein sequence ID" value="VCT83241.1"/>
    <property type="molecule type" value="Genomic_DNA"/>
</dbReference>
<dbReference type="GO" id="GO:0052693">
    <property type="term" value="F:epoxyqueuosine reductase activity"/>
    <property type="evidence" value="ECO:0007669"/>
    <property type="project" value="UniProtKB-EC"/>
</dbReference>
<dbReference type="Pfam" id="PF08331">
    <property type="entry name" value="QueG_DUF1730"/>
    <property type="match status" value="1"/>
</dbReference>
<dbReference type="GO" id="GO:0046872">
    <property type="term" value="F:metal ion binding"/>
    <property type="evidence" value="ECO:0007669"/>
    <property type="project" value="UniProtKB-KW"/>
</dbReference>
<evidence type="ECO:0000259" key="9">
    <source>
        <dbReference type="PROSITE" id="PS51379"/>
    </source>
</evidence>
<dbReference type="PANTHER" id="PTHR30002:SF4">
    <property type="entry name" value="EPOXYQUEUOSINE REDUCTASE"/>
    <property type="match status" value="1"/>
</dbReference>
<dbReference type="GO" id="GO:0051539">
    <property type="term" value="F:4 iron, 4 sulfur cluster binding"/>
    <property type="evidence" value="ECO:0007669"/>
    <property type="project" value="UniProtKB-KW"/>
</dbReference>
<keyword evidence="6 12" id="KW-0560">Oxidoreductase</keyword>
<evidence type="ECO:0000313" key="14">
    <source>
        <dbReference type="Proteomes" id="UP000431451"/>
    </source>
</evidence>
<evidence type="ECO:0000256" key="2">
    <source>
        <dbReference type="ARBA" id="ARBA00022490"/>
    </source>
</evidence>
<feature type="domain" description="4Fe-4S ferredoxin-type" evidence="9">
    <location>
        <begin position="174"/>
        <end position="204"/>
    </location>
</feature>
<dbReference type="Pfam" id="PF13484">
    <property type="entry name" value="Fer4_16"/>
    <property type="match status" value="1"/>
</dbReference>
<evidence type="ECO:0000256" key="7">
    <source>
        <dbReference type="ARBA" id="ARBA00023004"/>
    </source>
</evidence>
<keyword evidence="1" id="KW-0004">4Fe-4S</keyword>
<evidence type="ECO:0000313" key="12">
    <source>
        <dbReference type="EMBL" id="VCT83241.1"/>
    </source>
</evidence>
<keyword evidence="4" id="KW-0479">Metal-binding</keyword>
<dbReference type="STRING" id="137838.GCA_001458595_01155"/>
<dbReference type="PROSITE" id="PS00198">
    <property type="entry name" value="4FE4S_FER_1"/>
    <property type="match status" value="1"/>
</dbReference>
<proteinExistence type="predicted"/>
<keyword evidence="7" id="KW-0408">Iron</keyword>
<gene>
    <name evidence="11" type="primary">queG</name>
    <name evidence="12" type="synonym">queG_1</name>
    <name evidence="10" type="ORF">CNEO2_70052</name>
    <name evidence="12" type="ORF">CNEONATNEC25_00836</name>
    <name evidence="11" type="ORF">CQ394_14625</name>
</gene>
<dbReference type="PROSITE" id="PS51379">
    <property type="entry name" value="4FE4S_FER_2"/>
    <property type="match status" value="1"/>
</dbReference>
<accession>A0A2A7MEX9</accession>
<dbReference type="EMBL" id="PDCJ01000002">
    <property type="protein sequence ID" value="PEG29881.1"/>
    <property type="molecule type" value="Genomic_DNA"/>
</dbReference>
<keyword evidence="5" id="KW-0671">Queuosine biosynthesis</keyword>
<evidence type="ECO:0000313" key="10">
    <source>
        <dbReference type="EMBL" id="CAI3685550.1"/>
    </source>
</evidence>
<keyword evidence="8" id="KW-0411">Iron-sulfur</keyword>
<evidence type="ECO:0000256" key="8">
    <source>
        <dbReference type="ARBA" id="ARBA00023014"/>
    </source>
</evidence>
<keyword evidence="2" id="KW-0963">Cytoplasm</keyword>
<dbReference type="EMBL" id="CAMTCP010000281">
    <property type="protein sequence ID" value="CAI3685550.1"/>
    <property type="molecule type" value="Genomic_DNA"/>
</dbReference>
<dbReference type="Proteomes" id="UP001189143">
    <property type="component" value="Unassembled WGS sequence"/>
</dbReference>
<dbReference type="InterPro" id="IPR013542">
    <property type="entry name" value="QueG_DUF1730"/>
</dbReference>
<evidence type="ECO:0000313" key="13">
    <source>
        <dbReference type="Proteomes" id="UP000220840"/>
    </source>
</evidence>
<dbReference type="PANTHER" id="PTHR30002">
    <property type="entry name" value="EPOXYQUEUOSINE REDUCTASE"/>
    <property type="match status" value="1"/>
</dbReference>
<dbReference type="NCBIfam" id="TIGR00276">
    <property type="entry name" value="tRNA epoxyqueuosine(34) reductase QueG"/>
    <property type="match status" value="1"/>
</dbReference>
<evidence type="ECO:0000256" key="3">
    <source>
        <dbReference type="ARBA" id="ARBA00022694"/>
    </source>
</evidence>
<evidence type="ECO:0000313" key="11">
    <source>
        <dbReference type="EMBL" id="PEG29881.1"/>
    </source>
</evidence>
<keyword evidence="3" id="KW-0819">tRNA processing</keyword>
<dbReference type="OrthoDB" id="9784571at2"/>
<keyword evidence="13" id="KW-1185">Reference proteome</keyword>
<name>A0A2A7MEX9_9CLOT</name>
<evidence type="ECO:0000256" key="1">
    <source>
        <dbReference type="ARBA" id="ARBA00022485"/>
    </source>
</evidence>
<reference evidence="10" key="3">
    <citation type="submission" date="2022-10" db="EMBL/GenBank/DDBJ databases">
        <authorList>
            <person name="Aires J."/>
            <person name="Mesa V."/>
        </authorList>
    </citation>
    <scope>NUCLEOTIDE SEQUENCE</scope>
    <source>
        <strain evidence="10">Clostridium neonatale JD116</strain>
    </source>
</reference>
<organism evidence="11 13">
    <name type="scientific">Clostridium neonatale</name>
    <dbReference type="NCBI Taxonomy" id="137838"/>
    <lineage>
        <taxon>Bacteria</taxon>
        <taxon>Bacillati</taxon>
        <taxon>Bacillota</taxon>
        <taxon>Clostridia</taxon>
        <taxon>Eubacteriales</taxon>
        <taxon>Clostridiaceae</taxon>
        <taxon>Clostridium</taxon>
    </lineage>
</organism>
<dbReference type="InterPro" id="IPR017896">
    <property type="entry name" value="4Fe4S_Fe-S-bd"/>
</dbReference>
<reference evidence="12 14" key="2">
    <citation type="submission" date="2018-06" db="EMBL/GenBank/DDBJ databases">
        <authorList>
            <consortium name="IHU Genomes"/>
        </authorList>
    </citation>
    <scope>NUCLEOTIDE SEQUENCE [LARGE SCALE GENOMIC DNA]</scope>
    <source>
        <strain evidence="12 14">NEC25</strain>
    </source>
</reference>
<reference evidence="11 13" key="1">
    <citation type="submission" date="2017-10" db="EMBL/GenBank/DDBJ databases">
        <title>Effective Description of Clostridium neonatale sp. nov. linked to necrotizing enterocolitis in neonates and a clarification of species assignable to the genus Clostridium (Prazmowski 1880) emend. Lawson and Rainey 2016.</title>
        <authorList>
            <person name="Bernard K."/>
            <person name="Burdz T."/>
            <person name="Wiebe D."/>
            <person name="Balcewich B."/>
            <person name="Alfa M."/>
            <person name="Bernier A.-M."/>
        </authorList>
    </citation>
    <scope>NUCLEOTIDE SEQUENCE [LARGE SCALE GENOMIC DNA]</scope>
    <source>
        <strain evidence="11 13">LCDC99A005</strain>
    </source>
</reference>
<dbReference type="Proteomes" id="UP000220840">
    <property type="component" value="Unassembled WGS sequence"/>
</dbReference>
<dbReference type="RefSeq" id="WP_058294047.1">
    <property type="nucleotide sequence ID" value="NZ_CAKJVD010000011.1"/>
</dbReference>
<dbReference type="SUPFAM" id="SSF46548">
    <property type="entry name" value="alpha-helical ferredoxin"/>
    <property type="match status" value="1"/>
</dbReference>
<dbReference type="InterPro" id="IPR017900">
    <property type="entry name" value="4Fe4S_Fe_S_CS"/>
</dbReference>
<protein>
    <submittedName>
        <fullName evidence="10">Epoxyqueuosine reductase</fullName>
        <ecNumber evidence="12">1.17.99.6</ecNumber>
    </submittedName>
    <submittedName>
        <fullName evidence="11">tRNA epoxyqueuosine(34) reductase QueG</fullName>
    </submittedName>
</protein>
<dbReference type="EC" id="1.17.99.6" evidence="12"/>
<evidence type="ECO:0000256" key="6">
    <source>
        <dbReference type="ARBA" id="ARBA00023002"/>
    </source>
</evidence>
<dbReference type="GeneID" id="68876176"/>
<sequence>MGVKEDIINYCFSLGINSVGFIRCRRFEELEGFFKERKALNLENEFEEKNIDLRIEGREWFKEGKTIVSIAFPYLSLNIDNRIDNGFSLYTRGSDYHYVVNKYLKNIIDIIENYGGKAKAFVDSNTLPERYLAYISGVGFIGKNNMIITKEYGSYVFLGEVITDLEFYEEDKRSFEEINLFKECGDCTICYSECPTKSINSIKKNCNICLSYITQKKELEDWEIKKLDGRVFGCDSCQLKCPYNKKAKLSSIREFDSLEFMNDNNEDFIINMGNAEFKNSFKLTSCGWRGKNILKRNALIRKQLYLKDNMQHKKFESPYLQKYLEKLVLKNE</sequence>
<evidence type="ECO:0000256" key="5">
    <source>
        <dbReference type="ARBA" id="ARBA00022785"/>
    </source>
</evidence>